<dbReference type="SUPFAM" id="SSF52047">
    <property type="entry name" value="RNI-like"/>
    <property type="match status" value="1"/>
</dbReference>
<dbReference type="HOGENOM" id="CLU_028914_0_0_1"/>
<dbReference type="InParanoid" id="A0A0D0E8T6"/>
<dbReference type="PANTHER" id="PTHR13318">
    <property type="entry name" value="PARTNER OF PAIRED, ISOFORM B-RELATED"/>
    <property type="match status" value="1"/>
</dbReference>
<evidence type="ECO:0000313" key="2">
    <source>
        <dbReference type="EMBL" id="KIK98789.1"/>
    </source>
</evidence>
<dbReference type="GO" id="GO:0031146">
    <property type="term" value="P:SCF-dependent proteasomal ubiquitin-dependent protein catabolic process"/>
    <property type="evidence" value="ECO:0007669"/>
    <property type="project" value="TreeGrafter"/>
</dbReference>
<gene>
    <name evidence="2" type="ORF">PAXRUDRAFT_823457</name>
</gene>
<dbReference type="Gene3D" id="3.80.10.10">
    <property type="entry name" value="Ribonuclease Inhibitor"/>
    <property type="match status" value="1"/>
</dbReference>
<name>A0A0D0E8T6_9AGAM</name>
<protein>
    <recommendedName>
        <fullName evidence="4">RNI-like protein</fullName>
    </recommendedName>
</protein>
<dbReference type="Proteomes" id="UP000054538">
    <property type="component" value="Unassembled WGS sequence"/>
</dbReference>
<proteinExistence type="predicted"/>
<evidence type="ECO:0008006" key="4">
    <source>
        <dbReference type="Google" id="ProtNLM"/>
    </source>
</evidence>
<sequence>MSQRKRPSSRSTSLPVKRRGINLPHFGAPTSDDSPLLLQPSQIPSASALSTRVLPLKGTIPSLSSLAARSFVTHLQVLVQNEGIWHYTKRWLKLLPDALVPKLFSMLRSACPTILSHGFIVLYFMRGPSLALSSDLPGVQRQTIASIAKNNALRELHLIGFDKLADTVFASLLHSLPDIRILLLRGCSKVGAKTAQAMSDACPFLTTINLNYTSVSPVSLVKLLISCTDLEVLKVAGISNWSDASFAKLLNGLARESDLVLRNMKTIKFRQLGISDTSIYPFISRCPNLKRLDVSFTHVHRLPSSTTVFVPFLEKLSLTSTMLSGTDVTLLITALPKLQTLYIGALGGGQGSSASLGNISAMTMTDQTLKALTDAIENFDRLEKISLVGNTKLGLTSRGDGALSNFIHRVGRKCKHLNLSGIPHLRSQDLSGLMSERVNEGPPRLEELILNHTGIDDEAAPFLSCCSSLVALEVAGTKLTSSGVFAIIDACAQLEKLDLTSCRGIKVADRRRFFEVWESEWKDT</sequence>
<organism evidence="2 3">
    <name type="scientific">Paxillus rubicundulus Ve08.2h10</name>
    <dbReference type="NCBI Taxonomy" id="930991"/>
    <lineage>
        <taxon>Eukaryota</taxon>
        <taxon>Fungi</taxon>
        <taxon>Dikarya</taxon>
        <taxon>Basidiomycota</taxon>
        <taxon>Agaricomycotina</taxon>
        <taxon>Agaricomycetes</taxon>
        <taxon>Agaricomycetidae</taxon>
        <taxon>Boletales</taxon>
        <taxon>Paxilineae</taxon>
        <taxon>Paxillaceae</taxon>
        <taxon>Paxillus</taxon>
    </lineage>
</organism>
<dbReference type="AlphaFoldDB" id="A0A0D0E8T6"/>
<reference evidence="3" key="2">
    <citation type="submission" date="2015-01" db="EMBL/GenBank/DDBJ databases">
        <title>Evolutionary Origins and Diversification of the Mycorrhizal Mutualists.</title>
        <authorList>
            <consortium name="DOE Joint Genome Institute"/>
            <consortium name="Mycorrhizal Genomics Consortium"/>
            <person name="Kohler A."/>
            <person name="Kuo A."/>
            <person name="Nagy L.G."/>
            <person name="Floudas D."/>
            <person name="Copeland A."/>
            <person name="Barry K.W."/>
            <person name="Cichocki N."/>
            <person name="Veneault-Fourrey C."/>
            <person name="LaButti K."/>
            <person name="Lindquist E.A."/>
            <person name="Lipzen A."/>
            <person name="Lundell T."/>
            <person name="Morin E."/>
            <person name="Murat C."/>
            <person name="Riley R."/>
            <person name="Ohm R."/>
            <person name="Sun H."/>
            <person name="Tunlid A."/>
            <person name="Henrissat B."/>
            <person name="Grigoriev I.V."/>
            <person name="Hibbett D.S."/>
            <person name="Martin F."/>
        </authorList>
    </citation>
    <scope>NUCLEOTIDE SEQUENCE [LARGE SCALE GENOMIC DNA]</scope>
    <source>
        <strain evidence="3">Ve08.2h10</strain>
    </source>
</reference>
<feature type="region of interest" description="Disordered" evidence="1">
    <location>
        <begin position="1"/>
        <end position="34"/>
    </location>
</feature>
<dbReference type="GO" id="GO:0019005">
    <property type="term" value="C:SCF ubiquitin ligase complex"/>
    <property type="evidence" value="ECO:0007669"/>
    <property type="project" value="TreeGrafter"/>
</dbReference>
<keyword evidence="3" id="KW-1185">Reference proteome</keyword>
<dbReference type="STRING" id="930991.A0A0D0E8T6"/>
<accession>A0A0D0E8T6</accession>
<dbReference type="OrthoDB" id="550575at2759"/>
<dbReference type="EMBL" id="KN824880">
    <property type="protein sequence ID" value="KIK98789.1"/>
    <property type="molecule type" value="Genomic_DNA"/>
</dbReference>
<evidence type="ECO:0000256" key="1">
    <source>
        <dbReference type="SAM" id="MobiDB-lite"/>
    </source>
</evidence>
<evidence type="ECO:0000313" key="3">
    <source>
        <dbReference type="Proteomes" id="UP000054538"/>
    </source>
</evidence>
<dbReference type="InterPro" id="IPR032675">
    <property type="entry name" value="LRR_dom_sf"/>
</dbReference>
<reference evidence="2 3" key="1">
    <citation type="submission" date="2014-04" db="EMBL/GenBank/DDBJ databases">
        <authorList>
            <consortium name="DOE Joint Genome Institute"/>
            <person name="Kuo A."/>
            <person name="Kohler A."/>
            <person name="Jargeat P."/>
            <person name="Nagy L.G."/>
            <person name="Floudas D."/>
            <person name="Copeland A."/>
            <person name="Barry K.W."/>
            <person name="Cichocki N."/>
            <person name="Veneault-Fourrey C."/>
            <person name="LaButti K."/>
            <person name="Lindquist E.A."/>
            <person name="Lipzen A."/>
            <person name="Lundell T."/>
            <person name="Morin E."/>
            <person name="Murat C."/>
            <person name="Sun H."/>
            <person name="Tunlid A."/>
            <person name="Henrissat B."/>
            <person name="Grigoriev I.V."/>
            <person name="Hibbett D.S."/>
            <person name="Martin F."/>
            <person name="Nordberg H.P."/>
            <person name="Cantor M.N."/>
            <person name="Hua S.X."/>
        </authorList>
    </citation>
    <scope>NUCLEOTIDE SEQUENCE [LARGE SCALE GENOMIC DNA]</scope>
    <source>
        <strain evidence="2 3">Ve08.2h10</strain>
    </source>
</reference>